<proteinExistence type="predicted"/>
<evidence type="ECO:0000256" key="2">
    <source>
        <dbReference type="SAM" id="SignalP"/>
    </source>
</evidence>
<feature type="signal peptide" evidence="2">
    <location>
        <begin position="1"/>
        <end position="19"/>
    </location>
</feature>
<keyword evidence="2" id="KW-0732">Signal</keyword>
<dbReference type="AlphaFoldDB" id="A0A1L9VCA5"/>
<dbReference type="EMBL" id="KV878906">
    <property type="protein sequence ID" value="OJJ81472.1"/>
    <property type="molecule type" value="Genomic_DNA"/>
</dbReference>
<dbReference type="InterPro" id="IPR003609">
    <property type="entry name" value="Pan_app"/>
</dbReference>
<dbReference type="GeneID" id="34466542"/>
<dbReference type="SUPFAM" id="SSF57414">
    <property type="entry name" value="Hairpin loop containing domain-like"/>
    <property type="match status" value="1"/>
</dbReference>
<protein>
    <recommendedName>
        <fullName evidence="3">Apple domain-containing protein</fullName>
    </recommendedName>
</protein>
<dbReference type="RefSeq" id="XP_022398170.1">
    <property type="nucleotide sequence ID" value="XM_022550282.1"/>
</dbReference>
<dbReference type="OrthoDB" id="4459017at2759"/>
<gene>
    <name evidence="4" type="ORF">ASPGLDRAFT_84499</name>
</gene>
<evidence type="ECO:0000256" key="1">
    <source>
        <dbReference type="SAM" id="Coils"/>
    </source>
</evidence>
<organism evidence="4 5">
    <name type="scientific">Aspergillus glaucus CBS 516.65</name>
    <dbReference type="NCBI Taxonomy" id="1160497"/>
    <lineage>
        <taxon>Eukaryota</taxon>
        <taxon>Fungi</taxon>
        <taxon>Dikarya</taxon>
        <taxon>Ascomycota</taxon>
        <taxon>Pezizomycotina</taxon>
        <taxon>Eurotiomycetes</taxon>
        <taxon>Eurotiomycetidae</taxon>
        <taxon>Eurotiales</taxon>
        <taxon>Aspergillaceae</taxon>
        <taxon>Aspergillus</taxon>
        <taxon>Aspergillus subgen. Aspergillus</taxon>
    </lineage>
</organism>
<evidence type="ECO:0000313" key="5">
    <source>
        <dbReference type="Proteomes" id="UP000184300"/>
    </source>
</evidence>
<name>A0A1L9VCA5_ASPGL</name>
<keyword evidence="1" id="KW-0175">Coiled coil</keyword>
<reference evidence="5" key="1">
    <citation type="journal article" date="2017" name="Genome Biol.">
        <title>Comparative genomics reveals high biological diversity and specific adaptations in the industrially and medically important fungal genus Aspergillus.</title>
        <authorList>
            <person name="de Vries R.P."/>
            <person name="Riley R."/>
            <person name="Wiebenga A."/>
            <person name="Aguilar-Osorio G."/>
            <person name="Amillis S."/>
            <person name="Uchima C.A."/>
            <person name="Anderluh G."/>
            <person name="Asadollahi M."/>
            <person name="Askin M."/>
            <person name="Barry K."/>
            <person name="Battaglia E."/>
            <person name="Bayram O."/>
            <person name="Benocci T."/>
            <person name="Braus-Stromeyer S.A."/>
            <person name="Caldana C."/>
            <person name="Canovas D."/>
            <person name="Cerqueira G.C."/>
            <person name="Chen F."/>
            <person name="Chen W."/>
            <person name="Choi C."/>
            <person name="Clum A."/>
            <person name="Dos Santos R.A."/>
            <person name="Damasio A.R."/>
            <person name="Diallinas G."/>
            <person name="Emri T."/>
            <person name="Fekete E."/>
            <person name="Flipphi M."/>
            <person name="Freyberg S."/>
            <person name="Gallo A."/>
            <person name="Gournas C."/>
            <person name="Habgood R."/>
            <person name="Hainaut M."/>
            <person name="Harispe M.L."/>
            <person name="Henrissat B."/>
            <person name="Hilden K.S."/>
            <person name="Hope R."/>
            <person name="Hossain A."/>
            <person name="Karabika E."/>
            <person name="Karaffa L."/>
            <person name="Karanyi Z."/>
            <person name="Krasevec N."/>
            <person name="Kuo A."/>
            <person name="Kusch H."/>
            <person name="LaButti K."/>
            <person name="Lagendijk E.L."/>
            <person name="Lapidus A."/>
            <person name="Levasseur A."/>
            <person name="Lindquist E."/>
            <person name="Lipzen A."/>
            <person name="Logrieco A.F."/>
            <person name="MacCabe A."/>
            <person name="Maekelae M.R."/>
            <person name="Malavazi I."/>
            <person name="Melin P."/>
            <person name="Meyer V."/>
            <person name="Mielnichuk N."/>
            <person name="Miskei M."/>
            <person name="Molnar A.P."/>
            <person name="Mule G."/>
            <person name="Ngan C.Y."/>
            <person name="Orejas M."/>
            <person name="Orosz E."/>
            <person name="Ouedraogo J.P."/>
            <person name="Overkamp K.M."/>
            <person name="Park H.-S."/>
            <person name="Perrone G."/>
            <person name="Piumi F."/>
            <person name="Punt P.J."/>
            <person name="Ram A.F."/>
            <person name="Ramon A."/>
            <person name="Rauscher S."/>
            <person name="Record E."/>
            <person name="Riano-Pachon D.M."/>
            <person name="Robert V."/>
            <person name="Roehrig J."/>
            <person name="Ruller R."/>
            <person name="Salamov A."/>
            <person name="Salih N.S."/>
            <person name="Samson R.A."/>
            <person name="Sandor E."/>
            <person name="Sanguinetti M."/>
            <person name="Schuetze T."/>
            <person name="Sepcic K."/>
            <person name="Shelest E."/>
            <person name="Sherlock G."/>
            <person name="Sophianopoulou V."/>
            <person name="Squina F.M."/>
            <person name="Sun H."/>
            <person name="Susca A."/>
            <person name="Todd R.B."/>
            <person name="Tsang A."/>
            <person name="Unkles S.E."/>
            <person name="van de Wiele N."/>
            <person name="van Rossen-Uffink D."/>
            <person name="Oliveira J.V."/>
            <person name="Vesth T.C."/>
            <person name="Visser J."/>
            <person name="Yu J.-H."/>
            <person name="Zhou M."/>
            <person name="Andersen M.R."/>
            <person name="Archer D.B."/>
            <person name="Baker S.E."/>
            <person name="Benoit I."/>
            <person name="Brakhage A.A."/>
            <person name="Braus G.H."/>
            <person name="Fischer R."/>
            <person name="Frisvad J.C."/>
            <person name="Goldman G.H."/>
            <person name="Houbraken J."/>
            <person name="Oakley B."/>
            <person name="Pocsi I."/>
            <person name="Scazzocchio C."/>
            <person name="Seiboth B."/>
            <person name="vanKuyk P.A."/>
            <person name="Wortman J."/>
            <person name="Dyer P.S."/>
            <person name="Grigoriev I.V."/>
        </authorList>
    </citation>
    <scope>NUCLEOTIDE SEQUENCE [LARGE SCALE GENOMIC DNA]</scope>
    <source>
        <strain evidence="5">CBS 516.65</strain>
    </source>
</reference>
<keyword evidence="5" id="KW-1185">Reference proteome</keyword>
<dbReference type="STRING" id="1160497.A0A1L9VCA5"/>
<accession>A0A1L9VCA5</accession>
<sequence length="282" mass="30565">MKLIHTLAGVSLLFGLIQAQTNPEFDRHCNPVPSSPAEVEVEPGVFATYHCNKFVHQNGYKQQLPAATTGDCAKECAKRDDHAKCVWWNNRCCFYEPTTTTHDVAGGIYITYRKDCDKAKENEINNLNQQIRDKQTELESCQGHNALIEAAAQQCATDLETCQANGGGGGSGGDGSGGGGSGNSRDCASGGQTGDNFVVHGVKWGLVCDRTFTGLASEQGGVNGVTFDECLKQCADRYRQGQNNCWSVDYHAASQQCKFKRFLGNDRHNSPGWCRAKALSQA</sequence>
<evidence type="ECO:0000259" key="3">
    <source>
        <dbReference type="Pfam" id="PF00024"/>
    </source>
</evidence>
<feature type="coiled-coil region" evidence="1">
    <location>
        <begin position="117"/>
        <end position="144"/>
    </location>
</feature>
<dbReference type="VEuPathDB" id="FungiDB:ASPGLDRAFT_84499"/>
<feature type="chain" id="PRO_5011979028" description="Apple domain-containing protein" evidence="2">
    <location>
        <begin position="20"/>
        <end position="282"/>
    </location>
</feature>
<evidence type="ECO:0000313" key="4">
    <source>
        <dbReference type="EMBL" id="OJJ81472.1"/>
    </source>
</evidence>
<dbReference type="Pfam" id="PF00024">
    <property type="entry name" value="PAN_1"/>
    <property type="match status" value="1"/>
</dbReference>
<dbReference type="Proteomes" id="UP000184300">
    <property type="component" value="Unassembled WGS sequence"/>
</dbReference>
<feature type="domain" description="Apple" evidence="3">
    <location>
        <begin position="225"/>
        <end position="263"/>
    </location>
</feature>